<organism evidence="4 5">
    <name type="scientific">Heracleum sosnowskyi</name>
    <dbReference type="NCBI Taxonomy" id="360622"/>
    <lineage>
        <taxon>Eukaryota</taxon>
        <taxon>Viridiplantae</taxon>
        <taxon>Streptophyta</taxon>
        <taxon>Embryophyta</taxon>
        <taxon>Tracheophyta</taxon>
        <taxon>Spermatophyta</taxon>
        <taxon>Magnoliopsida</taxon>
        <taxon>eudicotyledons</taxon>
        <taxon>Gunneridae</taxon>
        <taxon>Pentapetalae</taxon>
        <taxon>asterids</taxon>
        <taxon>campanulids</taxon>
        <taxon>Apiales</taxon>
        <taxon>Apiaceae</taxon>
        <taxon>Apioideae</taxon>
        <taxon>apioid superclade</taxon>
        <taxon>Tordylieae</taxon>
        <taxon>Tordyliinae</taxon>
        <taxon>Heracleum</taxon>
    </lineage>
</organism>
<dbReference type="SUPFAM" id="SSF48264">
    <property type="entry name" value="Cytochrome P450"/>
    <property type="match status" value="1"/>
</dbReference>
<evidence type="ECO:0000256" key="1">
    <source>
        <dbReference type="ARBA" id="ARBA00023015"/>
    </source>
</evidence>
<evidence type="ECO:0000256" key="3">
    <source>
        <dbReference type="PROSITE-ProRule" id="PRU01191"/>
    </source>
</evidence>
<dbReference type="EMBL" id="JAUIZM010000012">
    <property type="protein sequence ID" value="KAK1353860.1"/>
    <property type="molecule type" value="Genomic_DNA"/>
</dbReference>
<name>A0AAD8GTG9_9APIA</name>
<comment type="caution">
    <text evidence="4">The sequence shown here is derived from an EMBL/GenBank/DDBJ whole genome shotgun (WGS) entry which is preliminary data.</text>
</comment>
<dbReference type="GO" id="GO:0004497">
    <property type="term" value="F:monooxygenase activity"/>
    <property type="evidence" value="ECO:0007669"/>
    <property type="project" value="InterPro"/>
</dbReference>
<feature type="region of interest" description="SAW" evidence="3">
    <location>
        <begin position="89"/>
        <end position="164"/>
    </location>
</feature>
<dbReference type="PROSITE" id="PS50985">
    <property type="entry name" value="GRAS"/>
    <property type="match status" value="1"/>
</dbReference>
<dbReference type="AlphaFoldDB" id="A0AAD8GTG9"/>
<reference evidence="4" key="1">
    <citation type="submission" date="2023-02" db="EMBL/GenBank/DDBJ databases">
        <title>Genome of toxic invasive species Heracleum sosnowskyi carries increased number of genes despite the absence of recent whole-genome duplications.</title>
        <authorList>
            <person name="Schelkunov M."/>
            <person name="Shtratnikova V."/>
            <person name="Makarenko M."/>
            <person name="Klepikova A."/>
            <person name="Omelchenko D."/>
            <person name="Novikova G."/>
            <person name="Obukhova E."/>
            <person name="Bogdanov V."/>
            <person name="Penin A."/>
            <person name="Logacheva M."/>
        </authorList>
    </citation>
    <scope>NUCLEOTIDE SEQUENCE</scope>
    <source>
        <strain evidence="4">Hsosn_3</strain>
        <tissue evidence="4">Leaf</tissue>
    </source>
</reference>
<keyword evidence="2" id="KW-0804">Transcription</keyword>
<reference evidence="4" key="2">
    <citation type="submission" date="2023-05" db="EMBL/GenBank/DDBJ databases">
        <authorList>
            <person name="Schelkunov M.I."/>
        </authorList>
    </citation>
    <scope>NUCLEOTIDE SEQUENCE</scope>
    <source>
        <strain evidence="4">Hsosn_3</strain>
        <tissue evidence="4">Leaf</tissue>
    </source>
</reference>
<dbReference type="InterPro" id="IPR036396">
    <property type="entry name" value="Cyt_P450_sf"/>
</dbReference>
<evidence type="ECO:0000313" key="4">
    <source>
        <dbReference type="EMBL" id="KAK1353860.1"/>
    </source>
</evidence>
<dbReference type="GO" id="GO:0016705">
    <property type="term" value="F:oxidoreductase activity, acting on paired donors, with incorporation or reduction of molecular oxygen"/>
    <property type="evidence" value="ECO:0007669"/>
    <property type="project" value="InterPro"/>
</dbReference>
<feature type="short sequence motif" description="VHIID" evidence="3">
    <location>
        <begin position="12"/>
        <end position="16"/>
    </location>
</feature>
<dbReference type="PANTHER" id="PTHR31636">
    <property type="entry name" value="OSJNBA0084A10.13 PROTEIN-RELATED"/>
    <property type="match status" value="1"/>
</dbReference>
<dbReference type="Pfam" id="PF03514">
    <property type="entry name" value="GRAS"/>
    <property type="match status" value="1"/>
</dbReference>
<keyword evidence="1" id="KW-0805">Transcription regulation</keyword>
<dbReference type="GO" id="GO:0005506">
    <property type="term" value="F:iron ion binding"/>
    <property type="evidence" value="ECO:0007669"/>
    <property type="project" value="InterPro"/>
</dbReference>
<comment type="caution">
    <text evidence="3">Lacks conserved residue(s) required for the propagation of feature annotation.</text>
</comment>
<protein>
    <submittedName>
        <fullName evidence="4">Uncharacterized protein</fullName>
    </submittedName>
</protein>
<dbReference type="Proteomes" id="UP001237642">
    <property type="component" value="Unassembled WGS sequence"/>
</dbReference>
<gene>
    <name evidence="4" type="ORF">POM88_052225</name>
</gene>
<evidence type="ECO:0000256" key="2">
    <source>
        <dbReference type="ARBA" id="ARBA00023163"/>
    </source>
</evidence>
<sequence length="164" mass="18744">MILDKASNAATLHIIDFGIQYGFQWPVLIQCLSMRPGGPPKLRITGIELPQSGFRQASRTCASANTKMRSKLQVVEETIRMANIAAFIYRTATKDVEYKGYTIPRGWKVMIVSSSFVTTRYYDEAPLDEFGLFREPKFGQLRDVHRALKLSKKALLWGERRLKK</sequence>
<accession>A0AAD8GTG9</accession>
<dbReference type="InterPro" id="IPR005202">
    <property type="entry name" value="TF_GRAS"/>
</dbReference>
<dbReference type="GO" id="GO:0020037">
    <property type="term" value="F:heme binding"/>
    <property type="evidence" value="ECO:0007669"/>
    <property type="project" value="InterPro"/>
</dbReference>
<dbReference type="Gene3D" id="1.10.630.10">
    <property type="entry name" value="Cytochrome P450"/>
    <property type="match status" value="1"/>
</dbReference>
<comment type="similarity">
    <text evidence="3">Belongs to the GRAS family.</text>
</comment>
<evidence type="ECO:0000313" key="5">
    <source>
        <dbReference type="Proteomes" id="UP001237642"/>
    </source>
</evidence>
<proteinExistence type="inferred from homology"/>
<keyword evidence="5" id="KW-1185">Reference proteome</keyword>